<evidence type="ECO:0000256" key="3">
    <source>
        <dbReference type="SAM" id="Phobius"/>
    </source>
</evidence>
<evidence type="ECO:0000256" key="1">
    <source>
        <dbReference type="ARBA" id="ARBA00023054"/>
    </source>
</evidence>
<keyword evidence="3" id="KW-1133">Transmembrane helix</keyword>
<sequence>MAEERSLNGEATSQEDESFFDSDHQDGGVGNKSTELNRKIGELESQNQELVRDNGEISRKIESLTAEMEELRAAESKANRKMGEMEREIDKSDEERKVLEAIAARASELETEVARVQHELITAKTEGEEATAEAKKLQSEISQRGAGIVELEKEVAGLRVVKEENEKRMKELETKLGAWEVKELEERNKKVRAEEEMREKIDNKDKEMDDLKEKIKGLESDVAKGKAELQKWITEKMVVEEALRDSEKKVVAMESEIVELQKQMDDAEKMISGLKNVVEPVNGIELKSWSPSVSTGSGGAVAAVAVAVAGAAVVCYVLHSRRV</sequence>
<evidence type="ECO:0000313" key="4">
    <source>
        <dbReference type="Proteomes" id="UP000694864"/>
    </source>
</evidence>
<keyword evidence="3" id="KW-0472">Membrane</keyword>
<reference evidence="5" key="2">
    <citation type="submission" date="2025-08" db="UniProtKB">
        <authorList>
            <consortium name="RefSeq"/>
        </authorList>
    </citation>
    <scope>IDENTIFICATION</scope>
    <source>
        <tissue evidence="5">Leaf</tissue>
    </source>
</reference>
<feature type="transmembrane region" description="Helical" evidence="3">
    <location>
        <begin position="298"/>
        <end position="318"/>
    </location>
</feature>
<dbReference type="PANTHER" id="PTHR32083">
    <property type="entry name" value="CILIA AND FLAGELLA-ASSOCIATED PROTEIN 58-RELATED"/>
    <property type="match status" value="1"/>
</dbReference>
<evidence type="ECO:0000256" key="2">
    <source>
        <dbReference type="SAM" id="MobiDB-lite"/>
    </source>
</evidence>
<feature type="region of interest" description="Disordered" evidence="2">
    <location>
        <begin position="1"/>
        <end position="51"/>
    </location>
</feature>
<gene>
    <name evidence="5" type="primary">LOC104739205</name>
</gene>
<name>A0ABM0VKY8_CAMSA</name>
<dbReference type="RefSeq" id="XP_010457782.1">
    <property type="nucleotide sequence ID" value="XM_010459480.2"/>
</dbReference>
<organism evidence="4 5">
    <name type="scientific">Camelina sativa</name>
    <name type="common">False flax</name>
    <name type="synonym">Myagrum sativum</name>
    <dbReference type="NCBI Taxonomy" id="90675"/>
    <lineage>
        <taxon>Eukaryota</taxon>
        <taxon>Viridiplantae</taxon>
        <taxon>Streptophyta</taxon>
        <taxon>Embryophyta</taxon>
        <taxon>Tracheophyta</taxon>
        <taxon>Spermatophyta</taxon>
        <taxon>Magnoliopsida</taxon>
        <taxon>eudicotyledons</taxon>
        <taxon>Gunneridae</taxon>
        <taxon>Pentapetalae</taxon>
        <taxon>rosids</taxon>
        <taxon>malvids</taxon>
        <taxon>Brassicales</taxon>
        <taxon>Brassicaceae</taxon>
        <taxon>Camelineae</taxon>
        <taxon>Camelina</taxon>
    </lineage>
</organism>
<protein>
    <submittedName>
        <fullName evidence="5">Peroxisomal and mitochondrial division factor 2-like</fullName>
    </submittedName>
</protein>
<reference evidence="4" key="1">
    <citation type="journal article" date="2014" name="Nat. Commun.">
        <title>The emerging biofuel crop Camelina sativa retains a highly undifferentiated hexaploid genome structure.</title>
        <authorList>
            <person name="Kagale S."/>
            <person name="Koh C."/>
            <person name="Nixon J."/>
            <person name="Bollina V."/>
            <person name="Clarke W.E."/>
            <person name="Tuteja R."/>
            <person name="Spillane C."/>
            <person name="Robinson S.J."/>
            <person name="Links M.G."/>
            <person name="Clarke C."/>
            <person name="Higgins E.E."/>
            <person name="Huebert T."/>
            <person name="Sharpe A.G."/>
            <person name="Parkin I.A."/>
        </authorList>
    </citation>
    <scope>NUCLEOTIDE SEQUENCE [LARGE SCALE GENOMIC DNA]</scope>
    <source>
        <strain evidence="4">cv. DH55</strain>
    </source>
</reference>
<keyword evidence="1" id="KW-0175">Coiled coil</keyword>
<keyword evidence="3" id="KW-0812">Transmembrane</keyword>
<dbReference type="Gene3D" id="1.20.1170.10">
    <property type="match status" value="1"/>
</dbReference>
<keyword evidence="4" id="KW-1185">Reference proteome</keyword>
<dbReference type="GeneID" id="104739205"/>
<dbReference type="Proteomes" id="UP000694864">
    <property type="component" value="Chromosome 14"/>
</dbReference>
<proteinExistence type="predicted"/>
<evidence type="ECO:0000313" key="5">
    <source>
        <dbReference type="RefSeq" id="XP_010457782.1"/>
    </source>
</evidence>
<accession>A0ABM0VKY8</accession>